<dbReference type="Pfam" id="PF12680">
    <property type="entry name" value="SnoaL_2"/>
    <property type="match status" value="1"/>
</dbReference>
<dbReference type="InterPro" id="IPR037401">
    <property type="entry name" value="SnoaL-like"/>
</dbReference>
<dbReference type="EMBL" id="UGVN01000001">
    <property type="protein sequence ID" value="SUE38626.1"/>
    <property type="molecule type" value="Genomic_DNA"/>
</dbReference>
<dbReference type="SUPFAM" id="SSF54427">
    <property type="entry name" value="NTF2-like"/>
    <property type="match status" value="1"/>
</dbReference>
<sequence length="148" mass="16474">MPNAEVTQDRIAVATDYFRKIDSGDPTILDILTDDVVTYFPKFGVGYGKAEFMEVAKGLLGSLQRIEHDFDRMTFHVAGDHVIVEGFEGGVMADGTAWPVEGRSEGRFANVFEFDGALIKRVFIYVDPDFASANDAGFLWGRNVRLTR</sequence>
<dbReference type="AlphaFoldDB" id="A0A379MWX7"/>
<protein>
    <submittedName>
        <fullName evidence="2">SnoaL-like domain</fullName>
    </submittedName>
</protein>
<dbReference type="Gene3D" id="3.10.450.50">
    <property type="match status" value="1"/>
</dbReference>
<dbReference type="InterPro" id="IPR032710">
    <property type="entry name" value="NTF2-like_dom_sf"/>
</dbReference>
<evidence type="ECO:0000259" key="1">
    <source>
        <dbReference type="Pfam" id="PF12680"/>
    </source>
</evidence>
<name>A0A379MWX7_9PROT</name>
<dbReference type="RefSeq" id="WP_207790344.1">
    <property type="nucleotide sequence ID" value="NZ_CBCSHT010000007.1"/>
</dbReference>
<organism evidence="2 3">
    <name type="scientific">Roseomonas mucosa</name>
    <dbReference type="NCBI Taxonomy" id="207340"/>
    <lineage>
        <taxon>Bacteria</taxon>
        <taxon>Pseudomonadati</taxon>
        <taxon>Pseudomonadota</taxon>
        <taxon>Alphaproteobacteria</taxon>
        <taxon>Acetobacterales</taxon>
        <taxon>Roseomonadaceae</taxon>
        <taxon>Roseomonas</taxon>
    </lineage>
</organism>
<gene>
    <name evidence="2" type="ORF">NCTC13291_00758</name>
</gene>
<proteinExistence type="predicted"/>
<reference evidence="2 3" key="1">
    <citation type="submission" date="2018-06" db="EMBL/GenBank/DDBJ databases">
        <authorList>
            <consortium name="Pathogen Informatics"/>
            <person name="Doyle S."/>
        </authorList>
    </citation>
    <scope>NUCLEOTIDE SEQUENCE [LARGE SCALE GENOMIC DNA]</scope>
    <source>
        <strain evidence="2 3">NCTC13291</strain>
    </source>
</reference>
<feature type="domain" description="SnoaL-like" evidence="1">
    <location>
        <begin position="15"/>
        <end position="121"/>
    </location>
</feature>
<evidence type="ECO:0000313" key="3">
    <source>
        <dbReference type="Proteomes" id="UP000254919"/>
    </source>
</evidence>
<accession>A0A379MWX7</accession>
<dbReference type="Proteomes" id="UP000254919">
    <property type="component" value="Unassembled WGS sequence"/>
</dbReference>
<evidence type="ECO:0000313" key="2">
    <source>
        <dbReference type="EMBL" id="SUE38626.1"/>
    </source>
</evidence>